<dbReference type="OrthoDB" id="10260567at2759"/>
<dbReference type="InterPro" id="IPR039857">
    <property type="entry name" value="Ift122/121"/>
</dbReference>
<dbReference type="Proteomes" id="UP000272942">
    <property type="component" value="Unassembled WGS sequence"/>
</dbReference>
<dbReference type="GO" id="GO:0097730">
    <property type="term" value="C:non-motile cilium"/>
    <property type="evidence" value="ECO:0007669"/>
    <property type="project" value="TreeGrafter"/>
</dbReference>
<reference evidence="6" key="1">
    <citation type="submission" date="2016-06" db="UniProtKB">
        <authorList>
            <consortium name="WormBaseParasite"/>
        </authorList>
    </citation>
    <scope>IDENTIFICATION</scope>
</reference>
<dbReference type="PANTHER" id="PTHR12764">
    <property type="entry name" value="WD REPEAT DOMAIN-RELATED"/>
    <property type="match status" value="1"/>
</dbReference>
<dbReference type="Pfam" id="PF23390">
    <property type="entry name" value="Beta-prop_WDR35_2nd"/>
    <property type="match status" value="1"/>
</dbReference>
<dbReference type="GO" id="GO:0030991">
    <property type="term" value="C:intraciliary transport particle A"/>
    <property type="evidence" value="ECO:0007669"/>
    <property type="project" value="TreeGrafter"/>
</dbReference>
<protein>
    <submittedName>
        <fullName evidence="6">CNH domain-containing protein</fullName>
    </submittedName>
</protein>
<dbReference type="SUPFAM" id="SSF50978">
    <property type="entry name" value="WD40 repeat-like"/>
    <property type="match status" value="1"/>
</dbReference>
<dbReference type="InterPro" id="IPR056158">
    <property type="entry name" value="Beta-prop_IFT121_2nd"/>
</dbReference>
<accession>A0A183APK5</accession>
<organism evidence="6">
    <name type="scientific">Echinostoma caproni</name>
    <dbReference type="NCBI Taxonomy" id="27848"/>
    <lineage>
        <taxon>Eukaryota</taxon>
        <taxon>Metazoa</taxon>
        <taxon>Spiralia</taxon>
        <taxon>Lophotrochozoa</taxon>
        <taxon>Platyhelminthes</taxon>
        <taxon>Trematoda</taxon>
        <taxon>Digenea</taxon>
        <taxon>Plagiorchiida</taxon>
        <taxon>Echinostomata</taxon>
        <taxon>Echinostomatoidea</taxon>
        <taxon>Echinostomatidae</taxon>
        <taxon>Echinostoma</taxon>
    </lineage>
</organism>
<keyword evidence="5" id="KW-1185">Reference proteome</keyword>
<dbReference type="EMBL" id="UZAN01046610">
    <property type="protein sequence ID" value="VDP84369.1"/>
    <property type="molecule type" value="Genomic_DNA"/>
</dbReference>
<dbReference type="GO" id="GO:1905515">
    <property type="term" value="P:non-motile cilium assembly"/>
    <property type="evidence" value="ECO:0007669"/>
    <property type="project" value="TreeGrafter"/>
</dbReference>
<reference evidence="4 5" key="2">
    <citation type="submission" date="2018-11" db="EMBL/GenBank/DDBJ databases">
        <authorList>
            <consortium name="Pathogen Informatics"/>
        </authorList>
    </citation>
    <scope>NUCLEOTIDE SEQUENCE [LARGE SCALE GENOMIC DNA]</scope>
    <source>
        <strain evidence="4 5">Egypt</strain>
    </source>
</reference>
<dbReference type="AlphaFoldDB" id="A0A183APK5"/>
<dbReference type="PANTHER" id="PTHR12764:SF5">
    <property type="entry name" value="LD29485P"/>
    <property type="match status" value="1"/>
</dbReference>
<evidence type="ECO:0000256" key="2">
    <source>
        <dbReference type="ARBA" id="ARBA00022737"/>
    </source>
</evidence>
<dbReference type="GO" id="GO:0061512">
    <property type="term" value="P:protein localization to cilium"/>
    <property type="evidence" value="ECO:0007669"/>
    <property type="project" value="TreeGrafter"/>
</dbReference>
<evidence type="ECO:0000313" key="4">
    <source>
        <dbReference type="EMBL" id="VDP84369.1"/>
    </source>
</evidence>
<evidence type="ECO:0000256" key="1">
    <source>
        <dbReference type="ARBA" id="ARBA00022574"/>
    </source>
</evidence>
<proteinExistence type="predicted"/>
<sequence length="359" mass="40431">MGSKRIQMEPTHVIMTPNQVLAVNTSLIYAWQFFNPKNLIGMRSALTPLASSHYEGSERLCHIDQTSTTDESLGGSGGVGQGAGSKGAVNWDQHIRNASNDPICTAAIGGRRQLFVARSSGQIKQYRLPDLWLEDTLKTTDTKPYRLQVNCDSSLLAVIDESGLLTLHPVKGENGESVAMDRKQLSSFLRKDVWDVKFAEESPQMFAIMEKTRMFIFDGLQPEPPVHTSTFLCQFNNLEVFGVLLDELVALADQPSTDCLLRVPVKILRDCETLFDQEGPIKALEFIEANPHPRLKRLLSERCLEQQNLDLAELGFVQCQNYAGIQFVKRLRNIQSKVIRKVCLWLLDIQLMSKRFSVY</sequence>
<feature type="domain" description="IFT121 second beta-propeller" evidence="3">
    <location>
        <begin position="3"/>
        <end position="262"/>
    </location>
</feature>
<evidence type="ECO:0000259" key="3">
    <source>
        <dbReference type="Pfam" id="PF23390"/>
    </source>
</evidence>
<dbReference type="GO" id="GO:0035721">
    <property type="term" value="P:intraciliary retrograde transport"/>
    <property type="evidence" value="ECO:0007669"/>
    <property type="project" value="TreeGrafter"/>
</dbReference>
<dbReference type="WBParaSite" id="ECPE_0000891801-mRNA-1">
    <property type="protein sequence ID" value="ECPE_0000891801-mRNA-1"/>
    <property type="gene ID" value="ECPE_0000891801"/>
</dbReference>
<evidence type="ECO:0000313" key="6">
    <source>
        <dbReference type="WBParaSite" id="ECPE_0000891801-mRNA-1"/>
    </source>
</evidence>
<keyword evidence="2" id="KW-0677">Repeat</keyword>
<gene>
    <name evidence="4" type="ORF">ECPE_LOCUS8890</name>
</gene>
<dbReference type="InterPro" id="IPR036322">
    <property type="entry name" value="WD40_repeat_dom_sf"/>
</dbReference>
<name>A0A183APK5_9TREM</name>
<evidence type="ECO:0000313" key="5">
    <source>
        <dbReference type="Proteomes" id="UP000272942"/>
    </source>
</evidence>
<keyword evidence="1" id="KW-0853">WD repeat</keyword>